<keyword evidence="2" id="KW-1185">Reference proteome</keyword>
<dbReference type="EMBL" id="MVGT01000924">
    <property type="protein sequence ID" value="OVA15007.1"/>
    <property type="molecule type" value="Genomic_DNA"/>
</dbReference>
<reference evidence="1 2" key="1">
    <citation type="journal article" date="2017" name="Mol. Plant">
        <title>The Genome of Medicinal Plant Macleaya cordata Provides New Insights into Benzylisoquinoline Alkaloids Metabolism.</title>
        <authorList>
            <person name="Liu X."/>
            <person name="Liu Y."/>
            <person name="Huang P."/>
            <person name="Ma Y."/>
            <person name="Qing Z."/>
            <person name="Tang Q."/>
            <person name="Cao H."/>
            <person name="Cheng P."/>
            <person name="Zheng Y."/>
            <person name="Yuan Z."/>
            <person name="Zhou Y."/>
            <person name="Liu J."/>
            <person name="Tang Z."/>
            <person name="Zhuo Y."/>
            <person name="Zhang Y."/>
            <person name="Yu L."/>
            <person name="Huang J."/>
            <person name="Yang P."/>
            <person name="Peng Q."/>
            <person name="Zhang J."/>
            <person name="Jiang W."/>
            <person name="Zhang Z."/>
            <person name="Lin K."/>
            <person name="Ro D.K."/>
            <person name="Chen X."/>
            <person name="Xiong X."/>
            <person name="Shang Y."/>
            <person name="Huang S."/>
            <person name="Zeng J."/>
        </authorList>
    </citation>
    <scope>NUCLEOTIDE SEQUENCE [LARGE SCALE GENOMIC DNA]</scope>
    <source>
        <strain evidence="2">cv. BLH2017</strain>
        <tissue evidence="1">Root</tissue>
    </source>
</reference>
<protein>
    <submittedName>
        <fullName evidence="1">Uncharacterized protein</fullName>
    </submittedName>
</protein>
<dbReference type="OrthoDB" id="1840273at2759"/>
<evidence type="ECO:0000313" key="1">
    <source>
        <dbReference type="EMBL" id="OVA15007.1"/>
    </source>
</evidence>
<comment type="caution">
    <text evidence="1">The sequence shown here is derived from an EMBL/GenBank/DDBJ whole genome shotgun (WGS) entry which is preliminary data.</text>
</comment>
<dbReference type="InParanoid" id="A0A200QWZ1"/>
<dbReference type="Proteomes" id="UP000195402">
    <property type="component" value="Unassembled WGS sequence"/>
</dbReference>
<accession>A0A200QWZ1</accession>
<proteinExistence type="predicted"/>
<evidence type="ECO:0000313" key="2">
    <source>
        <dbReference type="Proteomes" id="UP000195402"/>
    </source>
</evidence>
<name>A0A200QWZ1_MACCD</name>
<sequence>MASSTFYCICFSSPPNIPSEKPTTKEEICSKEISWSRGSSQAAARIGFTHSADLRKRLYTHQHSGMKILSCNSPSRAKYTVDLRCRDYLTTTLARHHSGPVVRNLTEFSGINVVIFGYWVGPDIDDGWGYTEAVVDRSSF</sequence>
<organism evidence="1 2">
    <name type="scientific">Macleaya cordata</name>
    <name type="common">Five-seeded plume-poppy</name>
    <name type="synonym">Bocconia cordata</name>
    <dbReference type="NCBI Taxonomy" id="56857"/>
    <lineage>
        <taxon>Eukaryota</taxon>
        <taxon>Viridiplantae</taxon>
        <taxon>Streptophyta</taxon>
        <taxon>Embryophyta</taxon>
        <taxon>Tracheophyta</taxon>
        <taxon>Spermatophyta</taxon>
        <taxon>Magnoliopsida</taxon>
        <taxon>Ranunculales</taxon>
        <taxon>Papaveraceae</taxon>
        <taxon>Papaveroideae</taxon>
        <taxon>Macleaya</taxon>
    </lineage>
</organism>
<gene>
    <name evidence="1" type="ORF">BVC80_949g13</name>
</gene>
<dbReference type="AlphaFoldDB" id="A0A200QWZ1"/>